<dbReference type="EMBL" id="OA564536">
    <property type="protein sequence ID" value="CAD7194645.1"/>
    <property type="molecule type" value="Genomic_DNA"/>
</dbReference>
<feature type="compositionally biased region" description="Low complexity" evidence="1">
    <location>
        <begin position="486"/>
        <end position="497"/>
    </location>
</feature>
<feature type="compositionally biased region" description="Low complexity" evidence="1">
    <location>
        <begin position="1081"/>
        <end position="1095"/>
    </location>
</feature>
<gene>
    <name evidence="2" type="ORF">TDIB3V08_LOCUS1062</name>
</gene>
<feature type="compositionally biased region" description="Basic and acidic residues" evidence="1">
    <location>
        <begin position="692"/>
        <end position="701"/>
    </location>
</feature>
<feature type="compositionally biased region" description="Polar residues" evidence="1">
    <location>
        <begin position="223"/>
        <end position="233"/>
    </location>
</feature>
<feature type="compositionally biased region" description="Polar residues" evidence="1">
    <location>
        <begin position="785"/>
        <end position="802"/>
    </location>
</feature>
<feature type="compositionally biased region" description="Polar residues" evidence="1">
    <location>
        <begin position="970"/>
        <end position="994"/>
    </location>
</feature>
<feature type="compositionally biased region" description="Polar residues" evidence="1">
    <location>
        <begin position="1177"/>
        <end position="1188"/>
    </location>
</feature>
<feature type="region of interest" description="Disordered" evidence="1">
    <location>
        <begin position="1118"/>
        <end position="1198"/>
    </location>
</feature>
<feature type="region of interest" description="Disordered" evidence="1">
    <location>
        <begin position="1041"/>
        <end position="1095"/>
    </location>
</feature>
<feature type="compositionally biased region" description="Polar residues" evidence="1">
    <location>
        <begin position="1044"/>
        <end position="1075"/>
    </location>
</feature>
<protein>
    <recommendedName>
        <fullName evidence="3">Protein Shroom</fullName>
    </recommendedName>
</protein>
<feature type="compositionally biased region" description="Basic and acidic residues" evidence="1">
    <location>
        <begin position="82"/>
        <end position="94"/>
    </location>
</feature>
<feature type="compositionally biased region" description="Pro residues" evidence="1">
    <location>
        <begin position="473"/>
        <end position="485"/>
    </location>
</feature>
<evidence type="ECO:0000313" key="2">
    <source>
        <dbReference type="EMBL" id="CAD7194645.1"/>
    </source>
</evidence>
<feature type="compositionally biased region" description="Basic and acidic residues" evidence="1">
    <location>
        <begin position="808"/>
        <end position="820"/>
    </location>
</feature>
<name>A0A7R8Z3H7_TIMDO</name>
<feature type="compositionally biased region" description="Basic and acidic residues" evidence="1">
    <location>
        <begin position="209"/>
        <end position="222"/>
    </location>
</feature>
<feature type="region of interest" description="Disordered" evidence="1">
    <location>
        <begin position="1396"/>
        <end position="1418"/>
    </location>
</feature>
<proteinExistence type="predicted"/>
<reference evidence="2" key="1">
    <citation type="submission" date="2020-11" db="EMBL/GenBank/DDBJ databases">
        <authorList>
            <person name="Tran Van P."/>
        </authorList>
    </citation>
    <scope>NUCLEOTIDE SEQUENCE</scope>
</reference>
<feature type="region of interest" description="Disordered" evidence="1">
    <location>
        <begin position="970"/>
        <end position="1020"/>
    </location>
</feature>
<evidence type="ECO:0000256" key="1">
    <source>
        <dbReference type="SAM" id="MobiDB-lite"/>
    </source>
</evidence>
<accession>A0A7R8Z3H7</accession>
<sequence length="1546" mass="170600">MASLVLTHSSQLTSDIQHLGLHFAPVASARPHDDVGSGSSSPPVRDAASLKGVKYGPGHEKFPSWPGSSDSAPGGGSTRSKSWTDHTNYPKEKAQGYTRPYMKRTNPAYTQQLKTVMERCEKIPPETFESRPGEDGKERLYLPRLDREGKALGDTDYMSPSPPERDITAQLTKADLEEYARSYQDPPITQVDLEEYMIKPKQAHLTRAELEEYSRSYDESLRPSHQQQPSYAQSEGYHSYVSSTDSTTTTPFLDRLRRDSEATVRPVPGPQTPWDDTSERDHPGRDSVVTTSSGSASSSETLKWHGSLSDVSVASSSCPPNNNSSRQLIAHSSRVQTPQRHHSESVLYLCGGDGWVQRNNNHNKLRLFPVNTYTVQPPQEQLPQSRPAPLSPQQPALSVAERISELERQQQMQTRYTYLDPEKRHRVSDPTLKAIQKKALLSFYERHHAGGSGRSLAWRSEPQLAQPTLAPCPQSPPPQPPPRPRPIQSSRRASSASDYAGGAWRETAEDEKIEVRTSLSSSCGSLSTDLLGPLIVGPSISLDDWVPERPPKKAHLRAAFPPPIPDRLPSPDLPPPSPPPILEDEVFHSDEPLPPPPSDLTSTEWPSSNLAKPSKPSETMRQPMNQAGVPSQQNVDNSFYTHNSSNSVRPQDNINSVPRAAENGSVPLRHSSSYTKPQQSFEKTFQTQTSPESEKSVDKSSLEPVITDSTSNLSKRYSPSNSENRMTHHFENASQTHSSKDNINYLQRNENNVSLQRHSDGMNSSEKNINTTSQKNTENTLNHYWNRNSVSSPQTSPTTDSLGSRFPDTSHDKHSEHVTQRQENNSATLPHKPQENPTFSSKNLENKFSSVFRQQENTFVKPISNVRHSNTNTATARHQWSSNFIQRSLDSVTSSQKYLENGTNSHLLENSFASQRYISNGAPSQRHYNGGPIHKNNDSTNSNHRYSENGLAMHRNNYTSSTAHIHQESGFNFKQGNNGATSPKNNENTTNKLSPNKIDSKTGDVANHRPAENGFSVHRYSDGPSLLQKYTSSNVPLQRHFDSRNNVQAQNTNTSSSQRYSQVNPSFVRSTSMKQVDQDDLSSSSLSRFSDQNRSSLRYPTQKLMVNGKLATSLSEWAPSKNGSLKSGDGIRSSMRSVSVMEPSRARLQKVPVLPQSGQSQPSLTAAPRSPPHLSKGEQQAVSRPTHLNQDRGEGNGMAVQITRPSTHTQQWKDGICNLPEAHWSIAIISVMAVLAIVLCNQAIAGSVSPVGYTNKSLATSAIAELKRAAETGERRNIKTNDNRGNVVFVKQVDPPAAKQRQLPTVESDLPIDRRLLAKKMSTTSTDRGGSCGQHNKNHPAVNLSFIDRVCNFFIQVAPHLFSRGLVDPLPKPLLHRISGIEPGTSGSVAMISLRGTSPVRSSESSPPPPPDPHKKILDPPSGLFGVACVDESQFQGRFKEHSGGSSKLSSGGTHVLAICQIGNGQQQQRIEGVGGTSEKLKNERKRDCRYTLKKCCVTGTSLVGLRQERSCLAVRAVSLWHSSIPKGRAFLENTVLSLLQPLRLS</sequence>
<feature type="region of interest" description="Disordered" evidence="1">
    <location>
        <begin position="785"/>
        <end position="842"/>
    </location>
</feature>
<feature type="compositionally biased region" description="Low complexity" evidence="1">
    <location>
        <begin position="287"/>
        <end position="299"/>
    </location>
</feature>
<organism evidence="2">
    <name type="scientific">Timema douglasi</name>
    <name type="common">Walking stick</name>
    <dbReference type="NCBI Taxonomy" id="61478"/>
    <lineage>
        <taxon>Eukaryota</taxon>
        <taxon>Metazoa</taxon>
        <taxon>Ecdysozoa</taxon>
        <taxon>Arthropoda</taxon>
        <taxon>Hexapoda</taxon>
        <taxon>Insecta</taxon>
        <taxon>Pterygota</taxon>
        <taxon>Neoptera</taxon>
        <taxon>Polyneoptera</taxon>
        <taxon>Phasmatodea</taxon>
        <taxon>Timematodea</taxon>
        <taxon>Timematoidea</taxon>
        <taxon>Timematidae</taxon>
        <taxon>Timema</taxon>
    </lineage>
</organism>
<evidence type="ECO:0008006" key="3">
    <source>
        <dbReference type="Google" id="ProtNLM"/>
    </source>
</evidence>
<feature type="compositionally biased region" description="Polar residues" evidence="1">
    <location>
        <begin position="670"/>
        <end position="691"/>
    </location>
</feature>
<feature type="region of interest" description="Disordered" evidence="1">
    <location>
        <begin position="920"/>
        <end position="947"/>
    </location>
</feature>
<feature type="region of interest" description="Disordered" evidence="1">
    <location>
        <begin position="466"/>
        <end position="512"/>
    </location>
</feature>
<feature type="compositionally biased region" description="Basic and acidic residues" evidence="1">
    <location>
        <begin position="998"/>
        <end position="1011"/>
    </location>
</feature>
<feature type="region of interest" description="Disordered" evidence="1">
    <location>
        <begin position="30"/>
        <end position="99"/>
    </location>
</feature>
<feature type="compositionally biased region" description="Polar residues" evidence="1">
    <location>
        <begin position="707"/>
        <end position="724"/>
    </location>
</feature>
<feature type="region of interest" description="Disordered" evidence="1">
    <location>
        <begin position="553"/>
        <end position="739"/>
    </location>
</feature>
<feature type="compositionally biased region" description="Low complexity" evidence="1">
    <location>
        <begin position="63"/>
        <end position="72"/>
    </location>
</feature>
<feature type="compositionally biased region" description="Polar residues" evidence="1">
    <location>
        <begin position="605"/>
        <end position="656"/>
    </location>
</feature>
<feature type="region of interest" description="Disordered" evidence="1">
    <location>
        <begin position="209"/>
        <end position="301"/>
    </location>
</feature>
<feature type="compositionally biased region" description="Pro residues" evidence="1">
    <location>
        <begin position="560"/>
        <end position="581"/>
    </location>
</feature>